<dbReference type="Pfam" id="PF13530">
    <property type="entry name" value="SCP2_2"/>
    <property type="match status" value="1"/>
</dbReference>
<dbReference type="InterPro" id="IPR051554">
    <property type="entry name" value="Acetyltransferase_Eis"/>
</dbReference>
<evidence type="ECO:0000256" key="3">
    <source>
        <dbReference type="ARBA" id="ARBA00023315"/>
    </source>
</evidence>
<dbReference type="InterPro" id="IPR000182">
    <property type="entry name" value="GNAT_dom"/>
</dbReference>
<comment type="similarity">
    <text evidence="1 4">Belongs to the acetyltransferase Eis family.</text>
</comment>
<feature type="active site" description="Proton acceptor; via carboxylate" evidence="4">
    <location>
        <position position="421"/>
    </location>
</feature>
<dbReference type="SUPFAM" id="SSF55729">
    <property type="entry name" value="Acyl-CoA N-acyltransferases (Nat)"/>
    <property type="match status" value="1"/>
</dbReference>
<dbReference type="GO" id="GO:0034069">
    <property type="term" value="F:aminoglycoside N-acetyltransferase activity"/>
    <property type="evidence" value="ECO:0007669"/>
    <property type="project" value="TreeGrafter"/>
</dbReference>
<feature type="binding site" evidence="4">
    <location>
        <begin position="104"/>
        <end position="109"/>
    </location>
    <ligand>
        <name>acetyl-CoA</name>
        <dbReference type="ChEBI" id="CHEBI:57288"/>
    </ligand>
</feature>
<feature type="active site" description="Proton donor" evidence="4">
    <location>
        <position position="137"/>
    </location>
</feature>
<dbReference type="Gene3D" id="3.40.630.30">
    <property type="match status" value="2"/>
</dbReference>
<proteinExistence type="inferred from homology"/>
<dbReference type="InterPro" id="IPR022902">
    <property type="entry name" value="NAcTrfase_Eis"/>
</dbReference>
<dbReference type="PANTHER" id="PTHR37817">
    <property type="entry name" value="N-ACETYLTRANSFERASE EIS"/>
    <property type="match status" value="1"/>
</dbReference>
<feature type="domain" description="N-acetyltransferase" evidence="5">
    <location>
        <begin position="13"/>
        <end position="166"/>
    </location>
</feature>
<dbReference type="Pfam" id="PF13527">
    <property type="entry name" value="Acetyltransf_9"/>
    <property type="match status" value="1"/>
</dbReference>
<accession>A0A7S8RIS8</accession>
<evidence type="ECO:0000256" key="4">
    <source>
        <dbReference type="HAMAP-Rule" id="MF_01812"/>
    </source>
</evidence>
<evidence type="ECO:0000256" key="1">
    <source>
        <dbReference type="ARBA" id="ARBA00009213"/>
    </source>
</evidence>
<organism evidence="6 7">
    <name type="scientific">Microbacterium schleiferi</name>
    <dbReference type="NCBI Taxonomy" id="69362"/>
    <lineage>
        <taxon>Bacteria</taxon>
        <taxon>Bacillati</taxon>
        <taxon>Actinomycetota</taxon>
        <taxon>Actinomycetes</taxon>
        <taxon>Micrococcales</taxon>
        <taxon>Microbacteriaceae</taxon>
        <taxon>Microbacterium</taxon>
    </lineage>
</organism>
<dbReference type="Proteomes" id="UP000594480">
    <property type="component" value="Chromosome"/>
</dbReference>
<dbReference type="AlphaFoldDB" id="A0A7S8RIS8"/>
<evidence type="ECO:0000313" key="6">
    <source>
        <dbReference type="EMBL" id="QPE06067.1"/>
    </source>
</evidence>
<sequence>MSDALVQQGLAVERVDNAARAENDPWLSAVARGFLEEEPGEVRREAFVGHTAHRRKLGVYDATSPQPEIPVATFASWPSELTVPGGSVAASAISAVTVAPTHRRRGILRALMAGELRTAAALGLPVAVLTVSESTIYGRFGFGSAATVANWDIRVRRAGWIGPEAPGRVDFISREQARELAEALHERVRASSAGEIALPEGHLNRFFGTSPDAEKAERLRTIQYRSPAGEVDGIAVYRVVENPDDFSESTLELSWLLAATDDAYAGLWRFLLEMDLIGRLRASELAVDEPLWWMIADQRAATITITDHEYVRILDVPGALASRRFGAADTIALEVDDPLGIAGGTFVLTTDADGGAVVDAVEAPPANAPVVRLGIRELSSLLLGTVSAVTLARAGRIEADDPTRIARVFQTTEAPRLSFWY</sequence>
<reference evidence="6 7" key="1">
    <citation type="submission" date="2020-11" db="EMBL/GenBank/DDBJ databases">
        <title>Amino acid is mineralized and recycled by bacteria in oceanic microbiome.</title>
        <authorList>
            <person name="Zheng L.Y."/>
        </authorList>
    </citation>
    <scope>NUCLEOTIDE SEQUENCE [LARGE SCALE GENOMIC DNA]</scope>
    <source>
        <strain evidence="6 7">A32-1</strain>
    </source>
</reference>
<keyword evidence="7" id="KW-1185">Reference proteome</keyword>
<gene>
    <name evidence="6" type="ORF">IT882_11010</name>
</gene>
<evidence type="ECO:0000313" key="7">
    <source>
        <dbReference type="Proteomes" id="UP000594480"/>
    </source>
</evidence>
<dbReference type="InterPro" id="IPR041380">
    <property type="entry name" value="Acetyltransf_17"/>
</dbReference>
<evidence type="ECO:0000259" key="5">
    <source>
        <dbReference type="PROSITE" id="PS51186"/>
    </source>
</evidence>
<dbReference type="Gene3D" id="3.30.1050.10">
    <property type="entry name" value="SCP2 sterol-binding domain"/>
    <property type="match status" value="1"/>
</dbReference>
<dbReference type="KEGG" id="msf:IT882_11010"/>
<dbReference type="GO" id="GO:0030649">
    <property type="term" value="P:aminoglycoside antibiotic catabolic process"/>
    <property type="evidence" value="ECO:0007669"/>
    <property type="project" value="TreeGrafter"/>
</dbReference>
<feature type="binding site" evidence="4">
    <location>
        <begin position="96"/>
        <end position="98"/>
    </location>
    <ligand>
        <name>acetyl-CoA</name>
        <dbReference type="ChEBI" id="CHEBI:57288"/>
    </ligand>
</feature>
<dbReference type="InterPro" id="IPR025559">
    <property type="entry name" value="Eis_dom"/>
</dbReference>
<protein>
    <submittedName>
        <fullName evidence="6">GNAT family N-acetyltransferase</fullName>
    </submittedName>
</protein>
<dbReference type="PANTHER" id="PTHR37817:SF1">
    <property type="entry name" value="N-ACETYLTRANSFERASE EIS"/>
    <property type="match status" value="1"/>
</dbReference>
<dbReference type="EMBL" id="CP064760">
    <property type="protein sequence ID" value="QPE06067.1"/>
    <property type="molecule type" value="Genomic_DNA"/>
</dbReference>
<feature type="binding site" evidence="4">
    <location>
        <begin position="132"/>
        <end position="133"/>
    </location>
    <ligand>
        <name>acetyl-CoA</name>
        <dbReference type="ChEBI" id="CHEBI:57288"/>
    </ligand>
</feature>
<dbReference type="PROSITE" id="PS51186">
    <property type="entry name" value="GNAT"/>
    <property type="match status" value="1"/>
</dbReference>
<keyword evidence="3 4" id="KW-0012">Acyltransferase</keyword>
<dbReference type="SUPFAM" id="SSF55718">
    <property type="entry name" value="SCP-like"/>
    <property type="match status" value="1"/>
</dbReference>
<comment type="subunit">
    <text evidence="4">Homohexamer; trimer of dimers.</text>
</comment>
<name>A0A7S8RIS8_9MICO</name>
<dbReference type="InterPro" id="IPR036527">
    <property type="entry name" value="SCP2_sterol-bd_dom_sf"/>
</dbReference>
<dbReference type="HAMAP" id="MF_01812">
    <property type="entry name" value="Eis"/>
    <property type="match status" value="1"/>
</dbReference>
<dbReference type="Pfam" id="PF17668">
    <property type="entry name" value="Acetyltransf_17"/>
    <property type="match status" value="1"/>
</dbReference>
<keyword evidence="2 4" id="KW-0808">Transferase</keyword>
<evidence type="ECO:0000256" key="2">
    <source>
        <dbReference type="ARBA" id="ARBA00022679"/>
    </source>
</evidence>
<dbReference type="InterPro" id="IPR016181">
    <property type="entry name" value="Acyl_CoA_acyltransferase"/>
</dbReference>